<feature type="non-terminal residue" evidence="1">
    <location>
        <position position="1"/>
    </location>
</feature>
<evidence type="ECO:0000313" key="2">
    <source>
        <dbReference type="Proteomes" id="UP000823775"/>
    </source>
</evidence>
<protein>
    <submittedName>
        <fullName evidence="1">Uncharacterized protein</fullName>
    </submittedName>
</protein>
<evidence type="ECO:0000313" key="1">
    <source>
        <dbReference type="EMBL" id="MCD9560408.1"/>
    </source>
</evidence>
<keyword evidence="2" id="KW-1185">Reference proteome</keyword>
<dbReference type="Proteomes" id="UP000823775">
    <property type="component" value="Unassembled WGS sequence"/>
</dbReference>
<reference evidence="1 2" key="1">
    <citation type="journal article" date="2021" name="BMC Genomics">
        <title>Datura genome reveals duplications of psychoactive alkaloid biosynthetic genes and high mutation rate following tissue culture.</title>
        <authorList>
            <person name="Rajewski A."/>
            <person name="Carter-House D."/>
            <person name="Stajich J."/>
            <person name="Litt A."/>
        </authorList>
    </citation>
    <scope>NUCLEOTIDE SEQUENCE [LARGE SCALE GENOMIC DNA]</scope>
    <source>
        <strain evidence="1">AR-01</strain>
    </source>
</reference>
<feature type="non-terminal residue" evidence="1">
    <location>
        <position position="56"/>
    </location>
</feature>
<comment type="caution">
    <text evidence="1">The sequence shown here is derived from an EMBL/GenBank/DDBJ whole genome shotgun (WGS) entry which is preliminary data.</text>
</comment>
<accession>A0ABS8UQ02</accession>
<dbReference type="EMBL" id="JACEIK010002317">
    <property type="protein sequence ID" value="MCD9560408.1"/>
    <property type="molecule type" value="Genomic_DNA"/>
</dbReference>
<gene>
    <name evidence="1" type="ORF">HAX54_019083</name>
</gene>
<organism evidence="1 2">
    <name type="scientific">Datura stramonium</name>
    <name type="common">Jimsonweed</name>
    <name type="synonym">Common thornapple</name>
    <dbReference type="NCBI Taxonomy" id="4076"/>
    <lineage>
        <taxon>Eukaryota</taxon>
        <taxon>Viridiplantae</taxon>
        <taxon>Streptophyta</taxon>
        <taxon>Embryophyta</taxon>
        <taxon>Tracheophyta</taxon>
        <taxon>Spermatophyta</taxon>
        <taxon>Magnoliopsida</taxon>
        <taxon>eudicotyledons</taxon>
        <taxon>Gunneridae</taxon>
        <taxon>Pentapetalae</taxon>
        <taxon>asterids</taxon>
        <taxon>lamiids</taxon>
        <taxon>Solanales</taxon>
        <taxon>Solanaceae</taxon>
        <taxon>Solanoideae</taxon>
        <taxon>Datureae</taxon>
        <taxon>Datura</taxon>
    </lineage>
</organism>
<proteinExistence type="predicted"/>
<name>A0ABS8UQ02_DATST</name>
<sequence>YSTWNRCLPAVRGLVSTFHQCIAGSPFMFPSLCLSHLLQRLFSYLDRRFASLVRCL</sequence>